<dbReference type="Gene3D" id="1.25.40.10">
    <property type="entry name" value="Tetratricopeptide repeat domain"/>
    <property type="match status" value="1"/>
</dbReference>
<keyword evidence="2" id="KW-0677">Repeat</keyword>
<dbReference type="Proteomes" id="UP000824890">
    <property type="component" value="Unassembled WGS sequence"/>
</dbReference>
<dbReference type="PANTHER" id="PTHR15574">
    <property type="entry name" value="WD REPEAT DOMAIN-CONTAINING FAMILY"/>
    <property type="match status" value="1"/>
</dbReference>
<dbReference type="InterPro" id="IPR001680">
    <property type="entry name" value="WD40_rpt"/>
</dbReference>
<dbReference type="InterPro" id="IPR011990">
    <property type="entry name" value="TPR-like_helical_dom_sf"/>
</dbReference>
<evidence type="ECO:0000313" key="5">
    <source>
        <dbReference type="EMBL" id="KAH0861112.1"/>
    </source>
</evidence>
<proteinExistence type="predicted"/>
<evidence type="ECO:0000313" key="6">
    <source>
        <dbReference type="Proteomes" id="UP000824890"/>
    </source>
</evidence>
<name>A0ABQ7XYV2_BRANA</name>
<sequence>MENLSFHDGNIFNLLHSRSTEPSHDVDQRMQLHSSLVRRLSQEQELEGHQGCVNAISWNSTGSLLVSGSDDLRVNIWDYSSRKLVHSVETGHTANIFCTKFVPETSDELVVSGAGDAEVRLFNLAGLRGRADDDNALTPSAMYQCHTRRVKKLAVEPGNPNVVWSASEDGTLRQHDFRESTSCPPAGSAHQDCRSVLLDLRSGAKRALADPPKQTLSLKSCDISATRPHLLLVGGSDAFARLYDRRMLPPLTSCRKRMPPPPCVNYFCPMHLSERGRTNLHLTHVTFSPNGEEVLLSYSGEHVYLMNVNNGVGTMQYTPGDVANFFSLSNILHDVESPPQVSTTQNGFHRNGSAAMLKKCTELVELAKSSLEEGTDIFYAIEAANEVLDAHSNDIESALRHECLCTRAALLLKRKWKNDAHMAARDCQNARRIDASSFKAYYYMSEALQQLGKCKEALDFATAAQQLKPSDADIVAKVESIKRDLQAAGAEKKEEPEGGTGRVLSLSDILYRSEANSDSSHDMSRSEGDQSDYDEELEVDIQTSMSDDEGGDPDSNAMRGSLNLRIHRVSDDKPIENSGDNGSSGTASSSQNDRTSYQPEGAIDMKRRYIGHCNIGTDIKQASFLGQRGAFLCSGEYIACGSDDGRWFIWEKQTGRLMKVLVGDEAVVNCIQCHPFDSVVATSGIDNTIKMWSPIASVPSIVAGGSAGPATANVVEAMESNQQKLSRNRENPLSVELLQRFRMQEFAEGNFHPFECTQS</sequence>
<feature type="repeat" description="WD" evidence="3">
    <location>
        <begin position="661"/>
        <end position="693"/>
    </location>
</feature>
<dbReference type="InterPro" id="IPR036322">
    <property type="entry name" value="WD40_repeat_dom_sf"/>
</dbReference>
<dbReference type="SMART" id="SM00320">
    <property type="entry name" value="WD40"/>
    <property type="match status" value="6"/>
</dbReference>
<accession>A0ABQ7XYV2</accession>
<feature type="repeat" description="WD" evidence="3">
    <location>
        <begin position="46"/>
        <end position="87"/>
    </location>
</feature>
<feature type="compositionally biased region" description="Polar residues" evidence="4">
    <location>
        <begin position="578"/>
        <end position="597"/>
    </location>
</feature>
<dbReference type="Gene3D" id="2.130.10.10">
    <property type="entry name" value="YVTN repeat-like/Quinoprotein amine dehydrogenase"/>
    <property type="match status" value="2"/>
</dbReference>
<evidence type="ECO:0000256" key="2">
    <source>
        <dbReference type="ARBA" id="ARBA00022737"/>
    </source>
</evidence>
<dbReference type="SUPFAM" id="SSF50978">
    <property type="entry name" value="WD40 repeat-like"/>
    <property type="match status" value="1"/>
</dbReference>
<feature type="region of interest" description="Disordered" evidence="4">
    <location>
        <begin position="570"/>
        <end position="597"/>
    </location>
</feature>
<evidence type="ECO:0008006" key="7">
    <source>
        <dbReference type="Google" id="ProtNLM"/>
    </source>
</evidence>
<organism evidence="5 6">
    <name type="scientific">Brassica napus</name>
    <name type="common">Rape</name>
    <dbReference type="NCBI Taxonomy" id="3708"/>
    <lineage>
        <taxon>Eukaryota</taxon>
        <taxon>Viridiplantae</taxon>
        <taxon>Streptophyta</taxon>
        <taxon>Embryophyta</taxon>
        <taxon>Tracheophyta</taxon>
        <taxon>Spermatophyta</taxon>
        <taxon>Magnoliopsida</taxon>
        <taxon>eudicotyledons</taxon>
        <taxon>Gunneridae</taxon>
        <taxon>Pentapetalae</taxon>
        <taxon>rosids</taxon>
        <taxon>malvids</taxon>
        <taxon>Brassicales</taxon>
        <taxon>Brassicaceae</taxon>
        <taxon>Brassiceae</taxon>
        <taxon>Brassica</taxon>
    </lineage>
</organism>
<feature type="compositionally biased region" description="Basic and acidic residues" evidence="4">
    <location>
        <begin position="519"/>
        <end position="528"/>
    </location>
</feature>
<comment type="caution">
    <text evidence="5">The sequence shown here is derived from an EMBL/GenBank/DDBJ whole genome shotgun (WGS) entry which is preliminary data.</text>
</comment>
<dbReference type="SUPFAM" id="SSF48452">
    <property type="entry name" value="TPR-like"/>
    <property type="match status" value="1"/>
</dbReference>
<dbReference type="InterPro" id="IPR015943">
    <property type="entry name" value="WD40/YVTN_repeat-like_dom_sf"/>
</dbReference>
<dbReference type="PROSITE" id="PS50082">
    <property type="entry name" value="WD_REPEATS_2"/>
    <property type="match status" value="2"/>
</dbReference>
<dbReference type="Pfam" id="PF00400">
    <property type="entry name" value="WD40"/>
    <property type="match status" value="3"/>
</dbReference>
<dbReference type="PROSITE" id="PS50294">
    <property type="entry name" value="WD_REPEATS_REGION"/>
    <property type="match status" value="1"/>
</dbReference>
<keyword evidence="1 3" id="KW-0853">WD repeat</keyword>
<feature type="region of interest" description="Disordered" evidence="4">
    <location>
        <begin position="514"/>
        <end position="533"/>
    </location>
</feature>
<dbReference type="PANTHER" id="PTHR15574:SF40">
    <property type="entry name" value="WD AND TETRATRICOPEPTIDE REPEATS PROTEIN 1"/>
    <property type="match status" value="1"/>
</dbReference>
<dbReference type="InterPro" id="IPR045151">
    <property type="entry name" value="DCAF8"/>
</dbReference>
<gene>
    <name evidence="5" type="ORF">HID58_089373</name>
</gene>
<reference evidence="5 6" key="1">
    <citation type="submission" date="2021-05" db="EMBL/GenBank/DDBJ databases">
        <title>Genome Assembly of Synthetic Allotetraploid Brassica napus Reveals Homoeologous Exchanges between Subgenomes.</title>
        <authorList>
            <person name="Davis J.T."/>
        </authorList>
    </citation>
    <scope>NUCLEOTIDE SEQUENCE [LARGE SCALE GENOMIC DNA]</scope>
    <source>
        <strain evidence="6">cv. Da-Ae</strain>
        <tissue evidence="5">Seedling</tissue>
    </source>
</reference>
<evidence type="ECO:0000256" key="3">
    <source>
        <dbReference type="PROSITE-ProRule" id="PRU00221"/>
    </source>
</evidence>
<keyword evidence="6" id="KW-1185">Reference proteome</keyword>
<evidence type="ECO:0000256" key="1">
    <source>
        <dbReference type="ARBA" id="ARBA00022574"/>
    </source>
</evidence>
<dbReference type="EMBL" id="JAGKQM010000019">
    <property type="protein sequence ID" value="KAH0861112.1"/>
    <property type="molecule type" value="Genomic_DNA"/>
</dbReference>
<evidence type="ECO:0000256" key="4">
    <source>
        <dbReference type="SAM" id="MobiDB-lite"/>
    </source>
</evidence>
<protein>
    <recommendedName>
        <fullName evidence="7">WD and tetratricopeptide repeats protein 1</fullName>
    </recommendedName>
</protein>